<accession>A0A365XRQ9</accession>
<comment type="caution">
    <text evidence="2">The sequence shown here is derived from an EMBL/GenBank/DDBJ whole genome shotgun (WGS) entry which is preliminary data.</text>
</comment>
<feature type="compositionally biased region" description="Basic and acidic residues" evidence="1">
    <location>
        <begin position="1"/>
        <end position="15"/>
    </location>
</feature>
<protein>
    <submittedName>
        <fullName evidence="2">Uncharacterized protein</fullName>
    </submittedName>
</protein>
<dbReference type="EMBL" id="QFFJ01000002">
    <property type="protein sequence ID" value="RBL89039.1"/>
    <property type="molecule type" value="Genomic_DNA"/>
</dbReference>
<dbReference type="AlphaFoldDB" id="A0A365XRQ9"/>
<name>A0A365XRQ9_9BACT</name>
<sequence>MDHDTYRALPRDPKHPPPLRKRILQFSTSTKADTLMKDIDSNSIGSVKVLQKGCNSPKTVISEYKNKDAKD</sequence>
<evidence type="ECO:0000313" key="2">
    <source>
        <dbReference type="EMBL" id="RBL89039.1"/>
    </source>
</evidence>
<proteinExistence type="predicted"/>
<gene>
    <name evidence="2" type="ORF">DF182_21105</name>
</gene>
<evidence type="ECO:0000313" key="3">
    <source>
        <dbReference type="Proteomes" id="UP000253410"/>
    </source>
</evidence>
<reference evidence="2 3" key="1">
    <citation type="submission" date="2018-05" db="EMBL/GenBank/DDBJ databases">
        <title>Chitinophaga sp. K3CV102501T nov., isolated from isolated from a monsoon evergreen broad-leaved forest soil.</title>
        <authorList>
            <person name="Lv Y."/>
        </authorList>
    </citation>
    <scope>NUCLEOTIDE SEQUENCE [LARGE SCALE GENOMIC DNA]</scope>
    <source>
        <strain evidence="2 3">GDMCC 1.1325</strain>
    </source>
</reference>
<dbReference type="Proteomes" id="UP000253410">
    <property type="component" value="Unassembled WGS sequence"/>
</dbReference>
<organism evidence="2 3">
    <name type="scientific">Chitinophaga flava</name>
    <dbReference type="NCBI Taxonomy" id="2259036"/>
    <lineage>
        <taxon>Bacteria</taxon>
        <taxon>Pseudomonadati</taxon>
        <taxon>Bacteroidota</taxon>
        <taxon>Chitinophagia</taxon>
        <taxon>Chitinophagales</taxon>
        <taxon>Chitinophagaceae</taxon>
        <taxon>Chitinophaga</taxon>
    </lineage>
</organism>
<feature type="region of interest" description="Disordered" evidence="1">
    <location>
        <begin position="1"/>
        <end position="22"/>
    </location>
</feature>
<evidence type="ECO:0000256" key="1">
    <source>
        <dbReference type="SAM" id="MobiDB-lite"/>
    </source>
</evidence>
<keyword evidence="3" id="KW-1185">Reference proteome</keyword>